<dbReference type="Proteomes" id="UP000663887">
    <property type="component" value="Unassembled WGS sequence"/>
</dbReference>
<accession>A0A816XR98</accession>
<evidence type="ECO:0000313" key="3">
    <source>
        <dbReference type="EMBL" id="CAF4317447.1"/>
    </source>
</evidence>
<sequence length="582" mass="66098">MAEQTQANGTVQDPESGLGTQDIDSNNVQSNGGADSNNIAQNSQLPQVEDIGSDNDNSDDDKFVFSRQAYRALLRDRSRLEALENQLKLEATAQNVQSNNAKDLVNNNLNMTIDNDANIHDTDNGTLGTNANGQSTSIAQPNTVQQLPQVSVDTSVRPRTYANVVGTPSQSNSQNIFANSQANMSMRPNATFIQPTVVNQQSVQSIPTQTFYSQVPQVQQNYNMPPTNFNQNLNATPIYFVDRPKPPEIPCFKHHTLEQFNKYLVNFENQCSKIYPDDRDQWRTMLINKMSREIKATLPPEADYDWSYEKVLCNIQDYLKLNDDQVESSPMSEFWRLTKLHNETPKTFSVKLLRLFKEAHPQVEFDYDYNNVLIERFVEAQSEDTRNHIKENTLISKSTGQKIAYEAYVKLAEQFENNKRKREQNYEKAQQNVSQPKYYPNQFKNVNQNKICQNNELNNSYDNDCQLLQGFETCNVNVLPPNYNHNPQSKFCQNYEQQISWEGNSQNIIQGLESVNFSVPPPSCKFMTNENNINPSNTGHVGYAGVGSNPDYGSVPNQPIQAQQSTKPKDNPPFKNTPPRGL</sequence>
<feature type="compositionally biased region" description="Polar residues" evidence="1">
    <location>
        <begin position="555"/>
        <end position="566"/>
    </location>
</feature>
<feature type="region of interest" description="Disordered" evidence="1">
    <location>
        <begin position="1"/>
        <end position="41"/>
    </location>
</feature>
<evidence type="ECO:0000313" key="2">
    <source>
        <dbReference type="EMBL" id="CAF2148879.1"/>
    </source>
</evidence>
<comment type="caution">
    <text evidence="2">The sequence shown here is derived from an EMBL/GenBank/DDBJ whole genome shotgun (WGS) entry which is preliminary data.</text>
</comment>
<dbReference type="EMBL" id="CAJNRG010013479">
    <property type="protein sequence ID" value="CAF2148879.1"/>
    <property type="molecule type" value="Genomic_DNA"/>
</dbReference>
<dbReference type="EMBL" id="CAJOBF010012350">
    <property type="protein sequence ID" value="CAF4317447.1"/>
    <property type="molecule type" value="Genomic_DNA"/>
</dbReference>
<feature type="region of interest" description="Disordered" evidence="1">
    <location>
        <begin position="537"/>
        <end position="582"/>
    </location>
</feature>
<evidence type="ECO:0000256" key="1">
    <source>
        <dbReference type="SAM" id="MobiDB-lite"/>
    </source>
</evidence>
<gene>
    <name evidence="3" type="ORF">UXM345_LOCUS34275</name>
    <name evidence="2" type="ORF">XDN619_LOCUS28259</name>
</gene>
<protein>
    <submittedName>
        <fullName evidence="2">Uncharacterized protein</fullName>
    </submittedName>
</protein>
<organism evidence="2 4">
    <name type="scientific">Rotaria magnacalcarata</name>
    <dbReference type="NCBI Taxonomy" id="392030"/>
    <lineage>
        <taxon>Eukaryota</taxon>
        <taxon>Metazoa</taxon>
        <taxon>Spiralia</taxon>
        <taxon>Gnathifera</taxon>
        <taxon>Rotifera</taxon>
        <taxon>Eurotatoria</taxon>
        <taxon>Bdelloidea</taxon>
        <taxon>Philodinida</taxon>
        <taxon>Philodinidae</taxon>
        <taxon>Rotaria</taxon>
    </lineage>
</organism>
<proteinExistence type="predicted"/>
<dbReference type="Proteomes" id="UP000663842">
    <property type="component" value="Unassembled WGS sequence"/>
</dbReference>
<dbReference type="AlphaFoldDB" id="A0A816XR98"/>
<evidence type="ECO:0000313" key="4">
    <source>
        <dbReference type="Proteomes" id="UP000663887"/>
    </source>
</evidence>
<name>A0A816XR98_9BILA</name>
<reference evidence="2" key="1">
    <citation type="submission" date="2021-02" db="EMBL/GenBank/DDBJ databases">
        <authorList>
            <person name="Nowell W R."/>
        </authorList>
    </citation>
    <scope>NUCLEOTIDE SEQUENCE</scope>
</reference>